<sequence length="64" mass="7105">HVAHCFDYIRQSLICSGDTTLEAFLEADGETLRKQGSSGWGVAHKCVDFDALSRWTDQHKDPGP</sequence>
<comment type="pathway">
    <text evidence="1">Mycotoxin biosynthesis.</text>
</comment>
<dbReference type="Proteomes" id="UP000070700">
    <property type="component" value="Unassembled WGS sequence"/>
</dbReference>
<feature type="non-terminal residue" evidence="4">
    <location>
        <position position="1"/>
    </location>
</feature>
<dbReference type="GO" id="GO:0043386">
    <property type="term" value="P:mycotoxin biosynthetic process"/>
    <property type="evidence" value="ECO:0007669"/>
    <property type="project" value="InterPro"/>
</dbReference>
<dbReference type="KEGG" id="psco:LY89DRAFT_576834"/>
<dbReference type="AlphaFoldDB" id="A0A194XNB3"/>
<dbReference type="GeneID" id="28818585"/>
<organism evidence="4 5">
    <name type="scientific">Mollisia scopiformis</name>
    <name type="common">Conifer needle endophyte fungus</name>
    <name type="synonym">Phialocephala scopiformis</name>
    <dbReference type="NCBI Taxonomy" id="149040"/>
    <lineage>
        <taxon>Eukaryota</taxon>
        <taxon>Fungi</taxon>
        <taxon>Dikarya</taxon>
        <taxon>Ascomycota</taxon>
        <taxon>Pezizomycotina</taxon>
        <taxon>Leotiomycetes</taxon>
        <taxon>Helotiales</taxon>
        <taxon>Mollisiaceae</taxon>
        <taxon>Mollisia</taxon>
    </lineage>
</organism>
<dbReference type="GO" id="GO:0016491">
    <property type="term" value="F:oxidoreductase activity"/>
    <property type="evidence" value="ECO:0007669"/>
    <property type="project" value="UniProtKB-KW"/>
</dbReference>
<name>A0A194XNB3_MOLSC</name>
<dbReference type="PANTHER" id="PTHR33365:SF11">
    <property type="entry name" value="TAT PATHWAY SIGNAL SEQUENCE"/>
    <property type="match status" value="1"/>
</dbReference>
<dbReference type="OrthoDB" id="3687641at2759"/>
<dbReference type="RefSeq" id="XP_018076100.1">
    <property type="nucleotide sequence ID" value="XM_018208859.1"/>
</dbReference>
<keyword evidence="5" id="KW-1185">Reference proteome</keyword>
<evidence type="ECO:0000313" key="4">
    <source>
        <dbReference type="EMBL" id="KUJ21745.1"/>
    </source>
</evidence>
<evidence type="ECO:0000256" key="2">
    <source>
        <dbReference type="ARBA" id="ARBA00023002"/>
    </source>
</evidence>
<reference evidence="4 5" key="1">
    <citation type="submission" date="2015-10" db="EMBL/GenBank/DDBJ databases">
        <title>Full genome of DAOMC 229536 Phialocephala scopiformis, a fungal endophyte of spruce producing the potent anti-insectan compound rugulosin.</title>
        <authorList>
            <consortium name="DOE Joint Genome Institute"/>
            <person name="Walker A.K."/>
            <person name="Frasz S.L."/>
            <person name="Seifert K.A."/>
            <person name="Miller J.D."/>
            <person name="Mondo S.J."/>
            <person name="Labutti K."/>
            <person name="Lipzen A."/>
            <person name="Dockter R."/>
            <person name="Kennedy M."/>
            <person name="Grigoriev I.V."/>
            <person name="Spatafora J.W."/>
        </authorList>
    </citation>
    <scope>NUCLEOTIDE SEQUENCE [LARGE SCALE GENOMIC DNA]</scope>
    <source>
        <strain evidence="4 5">CBS 120377</strain>
    </source>
</reference>
<gene>
    <name evidence="4" type="ORF">LY89DRAFT_576834</name>
</gene>
<dbReference type="PANTHER" id="PTHR33365">
    <property type="entry name" value="YALI0B05434P"/>
    <property type="match status" value="1"/>
</dbReference>
<proteinExistence type="inferred from homology"/>
<evidence type="ECO:0000256" key="3">
    <source>
        <dbReference type="ARBA" id="ARBA00035112"/>
    </source>
</evidence>
<comment type="similarity">
    <text evidence="3">Belongs to the ustYa family.</text>
</comment>
<dbReference type="InParanoid" id="A0A194XNB3"/>
<protein>
    <submittedName>
        <fullName evidence="4">Uncharacterized protein</fullName>
    </submittedName>
</protein>
<evidence type="ECO:0000256" key="1">
    <source>
        <dbReference type="ARBA" id="ARBA00004685"/>
    </source>
</evidence>
<dbReference type="EMBL" id="KQ947407">
    <property type="protein sequence ID" value="KUJ21745.1"/>
    <property type="molecule type" value="Genomic_DNA"/>
</dbReference>
<dbReference type="InterPro" id="IPR021765">
    <property type="entry name" value="UstYa-like"/>
</dbReference>
<keyword evidence="2" id="KW-0560">Oxidoreductase</keyword>
<accession>A0A194XNB3</accession>
<dbReference type="Pfam" id="PF11807">
    <property type="entry name" value="UstYa"/>
    <property type="match status" value="1"/>
</dbReference>
<evidence type="ECO:0000313" key="5">
    <source>
        <dbReference type="Proteomes" id="UP000070700"/>
    </source>
</evidence>